<evidence type="ECO:0000256" key="1">
    <source>
        <dbReference type="ARBA" id="ARBA00023235"/>
    </source>
</evidence>
<protein>
    <recommendedName>
        <fullName evidence="3">UDP-N-acetylglucosamine 2-epimerase (non-hydrolyzing)</fullName>
        <ecNumber evidence="3">5.1.3.14</ecNumber>
    </recommendedName>
</protein>
<dbReference type="Gene3D" id="3.40.50.2000">
    <property type="entry name" value="Glycogen Phosphorylase B"/>
    <property type="match status" value="1"/>
</dbReference>
<dbReference type="InterPro" id="IPR029767">
    <property type="entry name" value="WecB-like"/>
</dbReference>
<evidence type="ECO:0000259" key="5">
    <source>
        <dbReference type="Pfam" id="PF02350"/>
    </source>
</evidence>
<evidence type="ECO:0000313" key="6">
    <source>
        <dbReference type="EMBL" id="GEL26371.1"/>
    </source>
</evidence>
<comment type="caution">
    <text evidence="6">The sequence shown here is derived from an EMBL/GenBank/DDBJ whole genome shotgun (WGS) entry which is preliminary data.</text>
</comment>
<organism evidence="6 7">
    <name type="scientific">Pseudonocardia sulfidoxydans NBRC 16205</name>
    <dbReference type="NCBI Taxonomy" id="1223511"/>
    <lineage>
        <taxon>Bacteria</taxon>
        <taxon>Bacillati</taxon>
        <taxon>Actinomycetota</taxon>
        <taxon>Actinomycetes</taxon>
        <taxon>Pseudonocardiales</taxon>
        <taxon>Pseudonocardiaceae</taxon>
        <taxon>Pseudonocardia</taxon>
    </lineage>
</organism>
<accession>A0A511DNH7</accession>
<dbReference type="RefSeq" id="WP_147114248.1">
    <property type="nucleotide sequence ID" value="NZ_BJVJ01000087.1"/>
</dbReference>
<dbReference type="InterPro" id="IPR003331">
    <property type="entry name" value="UDP_GlcNAc_Epimerase_2_dom"/>
</dbReference>
<dbReference type="AlphaFoldDB" id="A0A511DNH7"/>
<dbReference type="Proteomes" id="UP000321685">
    <property type="component" value="Unassembled WGS sequence"/>
</dbReference>
<evidence type="ECO:0000256" key="4">
    <source>
        <dbReference type="RuleBase" id="RU003513"/>
    </source>
</evidence>
<dbReference type="SUPFAM" id="SSF53756">
    <property type="entry name" value="UDP-Glycosyltransferase/glycogen phosphorylase"/>
    <property type="match status" value="1"/>
</dbReference>
<comment type="similarity">
    <text evidence="2 4">Belongs to the UDP-N-acetylglucosamine 2-epimerase family.</text>
</comment>
<reference evidence="6 7" key="1">
    <citation type="submission" date="2019-07" db="EMBL/GenBank/DDBJ databases">
        <title>Whole genome shotgun sequence of Pseudonocardia sulfidoxydans NBRC 16205.</title>
        <authorList>
            <person name="Hosoyama A."/>
            <person name="Uohara A."/>
            <person name="Ohji S."/>
            <person name="Ichikawa N."/>
        </authorList>
    </citation>
    <scope>NUCLEOTIDE SEQUENCE [LARGE SCALE GENOMIC DNA]</scope>
    <source>
        <strain evidence="6 7">NBRC 16205</strain>
    </source>
</reference>
<dbReference type="OrthoDB" id="9803238at2"/>
<dbReference type="EC" id="5.1.3.14" evidence="3"/>
<evidence type="ECO:0000256" key="2">
    <source>
        <dbReference type="ARBA" id="ARBA00038209"/>
    </source>
</evidence>
<evidence type="ECO:0000256" key="3">
    <source>
        <dbReference type="ARBA" id="ARBA00038858"/>
    </source>
</evidence>
<proteinExistence type="inferred from homology"/>
<dbReference type="PANTHER" id="PTHR43174:SF2">
    <property type="entry name" value="UDP-N-ACETYLGLUCOSAMINE 2-EPIMERASE"/>
    <property type="match status" value="1"/>
</dbReference>
<dbReference type="GO" id="GO:0008761">
    <property type="term" value="F:UDP-N-acetylglucosamine 2-epimerase activity"/>
    <property type="evidence" value="ECO:0007669"/>
    <property type="project" value="UniProtKB-EC"/>
</dbReference>
<sequence length="372" mass="39190">MTAFERLIGDLPDDHEHDVLLIAGTRPAVARLAPVATAIAGADRIRGLTVATGPDPMATHDAFEALGVPADITLLLREHPGYKPAAVASALTAKLDELMVEQDPSAVMIYGGDMTALIAAQVAFWRLIPVVHLQAGVATDDLLCPFPEEANRRVISQLASLFLTTSGPTLGSPLGPNVLQVGDTIGANPPPDDLRFAKIVMRVADGKSRLVVAGLDSPSSAEAVADLPALLARDDDLEVVLFGDLCGDDEAEVLARHERAVVVPHLELSELVQLVAAASVLVSDDPDLVVDAPGLGTPGVLVDGRHVAEPGDSIRSVAGRHVLDDVWRILDVDPRPQPLVYDGKEAERAEAAVAWMFGLSPFPQLAPRSSDV</sequence>
<dbReference type="EMBL" id="BJVJ01000087">
    <property type="protein sequence ID" value="GEL26371.1"/>
    <property type="molecule type" value="Genomic_DNA"/>
</dbReference>
<evidence type="ECO:0000313" key="7">
    <source>
        <dbReference type="Proteomes" id="UP000321685"/>
    </source>
</evidence>
<dbReference type="Pfam" id="PF02350">
    <property type="entry name" value="Epimerase_2"/>
    <property type="match status" value="1"/>
</dbReference>
<keyword evidence="7" id="KW-1185">Reference proteome</keyword>
<keyword evidence="1 4" id="KW-0413">Isomerase</keyword>
<dbReference type="PANTHER" id="PTHR43174">
    <property type="entry name" value="UDP-N-ACETYLGLUCOSAMINE 2-EPIMERASE"/>
    <property type="match status" value="1"/>
</dbReference>
<feature type="domain" description="UDP-N-acetylglucosamine 2-epimerase" evidence="5">
    <location>
        <begin position="48"/>
        <end position="165"/>
    </location>
</feature>
<gene>
    <name evidence="6" type="primary">wecB</name>
    <name evidence="6" type="ORF">PSU4_53250</name>
</gene>
<name>A0A511DNH7_9PSEU</name>